<evidence type="ECO:0008006" key="6">
    <source>
        <dbReference type="Google" id="ProtNLM"/>
    </source>
</evidence>
<keyword evidence="2" id="KW-1133">Transmembrane helix</keyword>
<protein>
    <recommendedName>
        <fullName evidence="6">DUF4386 domain-containing protein</fullName>
    </recommendedName>
</protein>
<feature type="transmembrane region" description="Helical" evidence="2">
    <location>
        <begin position="101"/>
        <end position="118"/>
    </location>
</feature>
<dbReference type="EMBL" id="JACWZY010000024">
    <property type="protein sequence ID" value="MBD2703747.1"/>
    <property type="molecule type" value="Genomic_DNA"/>
</dbReference>
<keyword evidence="2" id="KW-0812">Transmembrane</keyword>
<keyword evidence="3" id="KW-0732">Signal</keyword>
<dbReference type="RefSeq" id="WP_190889656.1">
    <property type="nucleotide sequence ID" value="NZ_JACWZY010000024.1"/>
</dbReference>
<gene>
    <name evidence="4" type="ORF">IC229_24085</name>
</gene>
<dbReference type="AlphaFoldDB" id="A0A926XZM8"/>
<evidence type="ECO:0000256" key="3">
    <source>
        <dbReference type="SAM" id="SignalP"/>
    </source>
</evidence>
<reference evidence="4" key="1">
    <citation type="submission" date="2020-09" db="EMBL/GenBank/DDBJ databases">
        <authorList>
            <person name="Kim M.K."/>
        </authorList>
    </citation>
    <scope>NUCLEOTIDE SEQUENCE</scope>
    <source>
        <strain evidence="4">BT702</strain>
    </source>
</reference>
<feature type="chain" id="PRO_5038070960" description="DUF4386 domain-containing protein" evidence="3">
    <location>
        <begin position="19"/>
        <end position="148"/>
    </location>
</feature>
<organism evidence="4 5">
    <name type="scientific">Spirosoma profusum</name>
    <dbReference type="NCBI Taxonomy" id="2771354"/>
    <lineage>
        <taxon>Bacteria</taxon>
        <taxon>Pseudomonadati</taxon>
        <taxon>Bacteroidota</taxon>
        <taxon>Cytophagia</taxon>
        <taxon>Cytophagales</taxon>
        <taxon>Cytophagaceae</taxon>
        <taxon>Spirosoma</taxon>
    </lineage>
</organism>
<evidence type="ECO:0000256" key="2">
    <source>
        <dbReference type="SAM" id="Phobius"/>
    </source>
</evidence>
<dbReference type="PROSITE" id="PS51257">
    <property type="entry name" value="PROKAR_LIPOPROTEIN"/>
    <property type="match status" value="1"/>
</dbReference>
<comment type="caution">
    <text evidence="4">The sequence shown here is derived from an EMBL/GenBank/DDBJ whole genome shotgun (WGS) entry which is preliminary data.</text>
</comment>
<accession>A0A926XZM8</accession>
<feature type="signal peptide" evidence="3">
    <location>
        <begin position="1"/>
        <end position="18"/>
    </location>
</feature>
<feature type="compositionally biased region" description="Basic and acidic residues" evidence="1">
    <location>
        <begin position="39"/>
        <end position="60"/>
    </location>
</feature>
<feature type="transmembrane region" description="Helical" evidence="2">
    <location>
        <begin position="75"/>
        <end position="94"/>
    </location>
</feature>
<evidence type="ECO:0000256" key="1">
    <source>
        <dbReference type="SAM" id="MobiDB-lite"/>
    </source>
</evidence>
<feature type="region of interest" description="Disordered" evidence="1">
    <location>
        <begin position="39"/>
        <end position="65"/>
    </location>
</feature>
<evidence type="ECO:0000313" key="5">
    <source>
        <dbReference type="Proteomes" id="UP000598820"/>
    </source>
</evidence>
<keyword evidence="2" id="KW-0472">Membrane</keyword>
<evidence type="ECO:0000313" key="4">
    <source>
        <dbReference type="EMBL" id="MBD2703747.1"/>
    </source>
</evidence>
<keyword evidence="5" id="KW-1185">Reference proteome</keyword>
<name>A0A926XZM8_9BACT</name>
<feature type="transmembrane region" description="Helical" evidence="2">
    <location>
        <begin position="124"/>
        <end position="142"/>
    </location>
</feature>
<proteinExistence type="predicted"/>
<dbReference type="Proteomes" id="UP000598820">
    <property type="component" value="Unassembled WGS sequence"/>
</dbReference>
<sequence>MRSQFLTVLCILTFLSCALGLFDATVSFLQTDAVSTTQRIDRPTPEAEKTPKQYYEDRSTGDVPVSNDPDEVRSLAIAQFAYSLLTLIGAILMFRLLRVGFWIYVAGVAAGLLLPVALDGFGALVTSFGVFFSLLFVGLYWTTLKEMH</sequence>